<name>A0A371PIA4_9BACL</name>
<dbReference type="InterPro" id="IPR016040">
    <property type="entry name" value="NAD(P)-bd_dom"/>
</dbReference>
<dbReference type="PANTHER" id="PTHR43162">
    <property type="match status" value="1"/>
</dbReference>
<dbReference type="InterPro" id="IPR036291">
    <property type="entry name" value="NAD(P)-bd_dom_sf"/>
</dbReference>
<dbReference type="InterPro" id="IPR051604">
    <property type="entry name" value="Ergot_Alk_Oxidoreductase"/>
</dbReference>
<protein>
    <submittedName>
        <fullName evidence="2">SDR family NAD(P)-dependent oxidoreductase</fullName>
    </submittedName>
</protein>
<dbReference type="Pfam" id="PF13460">
    <property type="entry name" value="NAD_binding_10"/>
    <property type="match status" value="1"/>
</dbReference>
<proteinExistence type="predicted"/>
<feature type="domain" description="NAD(P)-binding" evidence="1">
    <location>
        <begin position="7"/>
        <end position="101"/>
    </location>
</feature>
<sequence length="273" mass="29846">MTILVTGATGTIGRDVVEQLLKKGVRVKAVTRNPETAQLPEGAEAVAGDLTKADTLRKALAGVTGIHLIASSYDSYVPWYTDPALIRLAEEAGVQRVSLLMSYEEGPLEEELKASSLEWTMLMPVEFMSNALIDWQPTIQAEGVVREPFGSVRSARIHEGDIAAVSVAALTNGGHHGQSYCLTGPEALSRMEAVKVLAEAIGRDIRFEELSEEEARQRWSGQGHDEESIAFFVQMGKNPPEIGYTVLPTVEQVTGKPARTFAEWALEHKDRFI</sequence>
<dbReference type="RefSeq" id="WP_116042414.1">
    <property type="nucleotide sequence ID" value="NZ_QUBQ01000001.1"/>
</dbReference>
<gene>
    <name evidence="2" type="ORF">DX130_02000</name>
</gene>
<dbReference type="PANTHER" id="PTHR43162:SF1">
    <property type="entry name" value="PRESTALK A DIFFERENTIATION PROTEIN A"/>
    <property type="match status" value="1"/>
</dbReference>
<keyword evidence="3" id="KW-1185">Reference proteome</keyword>
<dbReference type="Gene3D" id="3.40.50.720">
    <property type="entry name" value="NAD(P)-binding Rossmann-like Domain"/>
    <property type="match status" value="1"/>
</dbReference>
<dbReference type="Proteomes" id="UP000261905">
    <property type="component" value="Unassembled WGS sequence"/>
</dbReference>
<evidence type="ECO:0000313" key="2">
    <source>
        <dbReference type="EMBL" id="REK75873.1"/>
    </source>
</evidence>
<organism evidence="2 3">
    <name type="scientific">Paenibacillus paeoniae</name>
    <dbReference type="NCBI Taxonomy" id="2292705"/>
    <lineage>
        <taxon>Bacteria</taxon>
        <taxon>Bacillati</taxon>
        <taxon>Bacillota</taxon>
        <taxon>Bacilli</taxon>
        <taxon>Bacillales</taxon>
        <taxon>Paenibacillaceae</taxon>
        <taxon>Paenibacillus</taxon>
    </lineage>
</organism>
<reference evidence="2 3" key="1">
    <citation type="submission" date="2018-08" db="EMBL/GenBank/DDBJ databases">
        <title>Paenibacillus sp. M4BSY-1, whole genome shotgun sequence.</title>
        <authorList>
            <person name="Tuo L."/>
        </authorList>
    </citation>
    <scope>NUCLEOTIDE SEQUENCE [LARGE SCALE GENOMIC DNA]</scope>
    <source>
        <strain evidence="2 3">M4BSY-1</strain>
    </source>
</reference>
<dbReference type="SUPFAM" id="SSF51735">
    <property type="entry name" value="NAD(P)-binding Rossmann-fold domains"/>
    <property type="match status" value="1"/>
</dbReference>
<accession>A0A371PIA4</accession>
<evidence type="ECO:0000259" key="1">
    <source>
        <dbReference type="Pfam" id="PF13460"/>
    </source>
</evidence>
<dbReference type="OrthoDB" id="339107at2"/>
<dbReference type="EMBL" id="QUBQ01000001">
    <property type="protein sequence ID" value="REK75873.1"/>
    <property type="molecule type" value="Genomic_DNA"/>
</dbReference>
<dbReference type="Gene3D" id="3.90.25.10">
    <property type="entry name" value="UDP-galactose 4-epimerase, domain 1"/>
    <property type="match status" value="1"/>
</dbReference>
<evidence type="ECO:0000313" key="3">
    <source>
        <dbReference type="Proteomes" id="UP000261905"/>
    </source>
</evidence>
<dbReference type="AlphaFoldDB" id="A0A371PIA4"/>
<comment type="caution">
    <text evidence="2">The sequence shown here is derived from an EMBL/GenBank/DDBJ whole genome shotgun (WGS) entry which is preliminary data.</text>
</comment>